<feature type="domain" description="T-SNARE coiled-coil homology" evidence="3">
    <location>
        <begin position="276"/>
        <end position="326"/>
    </location>
</feature>
<keyword evidence="2" id="KW-1133">Transmembrane helix</keyword>
<evidence type="ECO:0000256" key="2">
    <source>
        <dbReference type="SAM" id="Phobius"/>
    </source>
</evidence>
<dbReference type="PANTHER" id="PTHR19957">
    <property type="entry name" value="SYNTAXIN"/>
    <property type="match status" value="1"/>
</dbReference>
<dbReference type="InterPro" id="IPR045242">
    <property type="entry name" value="Syntaxin"/>
</dbReference>
<dbReference type="InterPro" id="IPR010989">
    <property type="entry name" value="SNARE"/>
</dbReference>
<keyword evidence="5" id="KW-1185">Reference proteome</keyword>
<keyword evidence="2" id="KW-0472">Membrane</keyword>
<keyword evidence="2" id="KW-0812">Transmembrane</keyword>
<name>A0ABR4J3K1_9EURO</name>
<evidence type="ECO:0000256" key="1">
    <source>
        <dbReference type="ARBA" id="ARBA00009063"/>
    </source>
</evidence>
<evidence type="ECO:0000313" key="5">
    <source>
        <dbReference type="Proteomes" id="UP001610446"/>
    </source>
</evidence>
<sequence>MSKEAKRGHGDRAAQELIRKRRHNLFKRLKEFNDRYEIDIWLTMRMPSGRIYTFATNPGEPAPSDEELYPDYQSNSDNYGSDVTAGGSQLATYETIDEIKLCLRNLENARVVDLSAAHKALLDSITTEAYDQGLATLDSINNDIKAGFQLVNERLKWTPAQGVKTQLDQQWRNFRDEVEQYLKATSMFERRLRQQGEKYDQTNTDEQLSLGEQERVDGPLRAPLDFQTLGKKSMKQTKNHILQRSAVIKQIEQDLDELLLLFKHLNEIVRGQESTIADIESNAGRTADDCTNAAATLTDTVEQARKFRKWKWYALTIMIVVVAIIVAVVVVFAKFAK</sequence>
<dbReference type="SUPFAM" id="SSF47661">
    <property type="entry name" value="t-snare proteins"/>
    <property type="match status" value="1"/>
</dbReference>
<dbReference type="Gene3D" id="1.20.5.110">
    <property type="match status" value="1"/>
</dbReference>
<protein>
    <recommendedName>
        <fullName evidence="3">t-SNARE coiled-coil homology domain-containing protein</fullName>
    </recommendedName>
</protein>
<comment type="similarity">
    <text evidence="1">Belongs to the syntaxin family.</text>
</comment>
<dbReference type="Pfam" id="PF05739">
    <property type="entry name" value="SNARE"/>
    <property type="match status" value="1"/>
</dbReference>
<dbReference type="InterPro" id="IPR000727">
    <property type="entry name" value="T_SNARE_dom"/>
</dbReference>
<feature type="transmembrane region" description="Helical" evidence="2">
    <location>
        <begin position="312"/>
        <end position="333"/>
    </location>
</feature>
<proteinExistence type="inferred from homology"/>
<evidence type="ECO:0000259" key="3">
    <source>
        <dbReference type="Pfam" id="PF05739"/>
    </source>
</evidence>
<reference evidence="4 5" key="1">
    <citation type="submission" date="2024-07" db="EMBL/GenBank/DDBJ databases">
        <title>Section-level genome sequencing and comparative genomics of Aspergillus sections Usti and Cavernicolus.</title>
        <authorList>
            <consortium name="Lawrence Berkeley National Laboratory"/>
            <person name="Nybo J.L."/>
            <person name="Vesth T.C."/>
            <person name="Theobald S."/>
            <person name="Frisvad J.C."/>
            <person name="Larsen T.O."/>
            <person name="Kjaerboelling I."/>
            <person name="Rothschild-Mancinelli K."/>
            <person name="Lyhne E.K."/>
            <person name="Kogle M.E."/>
            <person name="Barry K."/>
            <person name="Clum A."/>
            <person name="Na H."/>
            <person name="Ledsgaard L."/>
            <person name="Lin J."/>
            <person name="Lipzen A."/>
            <person name="Kuo A."/>
            <person name="Riley R."/>
            <person name="Mondo S."/>
            <person name="Labutti K."/>
            <person name="Haridas S."/>
            <person name="Pangalinan J."/>
            <person name="Salamov A.A."/>
            <person name="Simmons B.A."/>
            <person name="Magnuson J.K."/>
            <person name="Chen J."/>
            <person name="Drula E."/>
            <person name="Henrissat B."/>
            <person name="Wiebenga A."/>
            <person name="Lubbers R.J."/>
            <person name="Gomes A.C."/>
            <person name="Makela M.R."/>
            <person name="Stajich J."/>
            <person name="Grigoriev I.V."/>
            <person name="Mortensen U.H."/>
            <person name="De Vries R.P."/>
            <person name="Baker S.E."/>
            <person name="Andersen M.R."/>
        </authorList>
    </citation>
    <scope>NUCLEOTIDE SEQUENCE [LARGE SCALE GENOMIC DNA]</scope>
    <source>
        <strain evidence="4 5">CBS 123904</strain>
    </source>
</reference>
<dbReference type="EMBL" id="JBFXLU010000226">
    <property type="protein sequence ID" value="KAL2834119.1"/>
    <property type="molecule type" value="Genomic_DNA"/>
</dbReference>
<organism evidence="4 5">
    <name type="scientific">Aspergillus pseudoustus</name>
    <dbReference type="NCBI Taxonomy" id="1810923"/>
    <lineage>
        <taxon>Eukaryota</taxon>
        <taxon>Fungi</taxon>
        <taxon>Dikarya</taxon>
        <taxon>Ascomycota</taxon>
        <taxon>Pezizomycotina</taxon>
        <taxon>Eurotiomycetes</taxon>
        <taxon>Eurotiomycetidae</taxon>
        <taxon>Eurotiales</taxon>
        <taxon>Aspergillaceae</taxon>
        <taxon>Aspergillus</taxon>
        <taxon>Aspergillus subgen. Nidulantes</taxon>
    </lineage>
</organism>
<accession>A0ABR4J3K1</accession>
<comment type="caution">
    <text evidence="4">The sequence shown here is derived from an EMBL/GenBank/DDBJ whole genome shotgun (WGS) entry which is preliminary data.</text>
</comment>
<gene>
    <name evidence="4" type="ORF">BJY01DRAFT_253147</name>
</gene>
<evidence type="ECO:0000313" key="4">
    <source>
        <dbReference type="EMBL" id="KAL2834119.1"/>
    </source>
</evidence>
<dbReference type="PANTHER" id="PTHR19957:SF380">
    <property type="entry name" value="SYNTAXIN FAMILY PROTEIN"/>
    <property type="match status" value="1"/>
</dbReference>
<dbReference type="Proteomes" id="UP001610446">
    <property type="component" value="Unassembled WGS sequence"/>
</dbReference>